<name>A0A0M0G4V2_9BACI</name>
<protein>
    <submittedName>
        <fullName evidence="1">Uncharacterized protein</fullName>
    </submittedName>
</protein>
<dbReference type="Proteomes" id="UP000037405">
    <property type="component" value="Unassembled WGS sequence"/>
</dbReference>
<keyword evidence="2" id="KW-1185">Reference proteome</keyword>
<sequence>MNIDALIYTIVHKVNIYRAIETPEDPWFPAEMYHQQGEPIIAPLFEKEFKHDYGALKEAIRIIVEEGIIMNLKVTDYPGSTRIVGLDVTHVIMSEYALELAEVSPWKFKLKSFLSGLRDKLDEHKEKVGARIEYYDQFSDDKLIGLAKKNAFSCMQDRIAVATILRGRGYGREA</sequence>
<organism evidence="1 2">
    <name type="scientific">Rossellomorea marisflavi</name>
    <dbReference type="NCBI Taxonomy" id="189381"/>
    <lineage>
        <taxon>Bacteria</taxon>
        <taxon>Bacillati</taxon>
        <taxon>Bacillota</taxon>
        <taxon>Bacilli</taxon>
        <taxon>Bacillales</taxon>
        <taxon>Bacillaceae</taxon>
        <taxon>Rossellomorea</taxon>
    </lineage>
</organism>
<proteinExistence type="predicted"/>
<dbReference type="EMBL" id="LGUE01000004">
    <property type="protein sequence ID" value="KON84818.1"/>
    <property type="molecule type" value="Genomic_DNA"/>
</dbReference>
<evidence type="ECO:0000313" key="1">
    <source>
        <dbReference type="EMBL" id="KON84818.1"/>
    </source>
</evidence>
<dbReference type="AlphaFoldDB" id="A0A0M0G4V2"/>
<dbReference type="PATRIC" id="fig|189381.12.peg.2527"/>
<evidence type="ECO:0000313" key="2">
    <source>
        <dbReference type="Proteomes" id="UP000037405"/>
    </source>
</evidence>
<reference evidence="2" key="1">
    <citation type="submission" date="2015-07" db="EMBL/GenBank/DDBJ databases">
        <title>Fjat-14235 jcm11544.</title>
        <authorList>
            <person name="Liu B."/>
            <person name="Wang J."/>
            <person name="Zhu Y."/>
            <person name="Liu G."/>
            <person name="Chen Q."/>
            <person name="Chen Z."/>
            <person name="Lan J."/>
            <person name="Che J."/>
            <person name="Ge C."/>
            <person name="Shi H."/>
            <person name="Pan Z."/>
            <person name="Liu X."/>
        </authorList>
    </citation>
    <scope>NUCLEOTIDE SEQUENCE [LARGE SCALE GENOMIC DNA]</scope>
    <source>
        <strain evidence="2">JCM 11544</strain>
    </source>
</reference>
<dbReference type="RefSeq" id="WP_053428420.1">
    <property type="nucleotide sequence ID" value="NZ_LGUE01000004.1"/>
</dbReference>
<accession>A0A0M0G4V2</accession>
<comment type="caution">
    <text evidence="1">The sequence shown here is derived from an EMBL/GenBank/DDBJ whole genome shotgun (WGS) entry which is preliminary data.</text>
</comment>
<gene>
    <name evidence="1" type="ORF">AF331_12455</name>
</gene>